<proteinExistence type="inferred from homology"/>
<accession>A0A3E0WT39</accession>
<comment type="caution">
    <text evidence="3">The sequence shown here is derived from an EMBL/GenBank/DDBJ whole genome shotgun (WGS) entry which is preliminary data.</text>
</comment>
<dbReference type="OrthoDB" id="8872210at2"/>
<dbReference type="Proteomes" id="UP000256763">
    <property type="component" value="Unassembled WGS sequence"/>
</dbReference>
<dbReference type="InterPro" id="IPR036928">
    <property type="entry name" value="AS_sf"/>
</dbReference>
<name>A0A3E0WT39_9GAMM</name>
<gene>
    <name evidence="3" type="ORF">CAL65_11935</name>
</gene>
<dbReference type="SUPFAM" id="SSF75304">
    <property type="entry name" value="Amidase signature (AS) enzymes"/>
    <property type="match status" value="1"/>
</dbReference>
<dbReference type="AlphaFoldDB" id="A0A3E0WT39"/>
<dbReference type="PANTHER" id="PTHR11895:SF7">
    <property type="entry name" value="GLUTAMYL-TRNA(GLN) AMIDOTRANSFERASE SUBUNIT A, MITOCHONDRIAL"/>
    <property type="match status" value="1"/>
</dbReference>
<feature type="domain" description="Amidase" evidence="2">
    <location>
        <begin position="28"/>
        <end position="475"/>
    </location>
</feature>
<comment type="similarity">
    <text evidence="1">Belongs to the amidase family.</text>
</comment>
<dbReference type="InterPro" id="IPR023631">
    <property type="entry name" value="Amidase_dom"/>
</dbReference>
<evidence type="ECO:0000259" key="2">
    <source>
        <dbReference type="Pfam" id="PF01425"/>
    </source>
</evidence>
<organism evidence="3 4">
    <name type="scientific">Alkalilimnicola ehrlichii</name>
    <dbReference type="NCBI Taxonomy" id="351052"/>
    <lineage>
        <taxon>Bacteria</taxon>
        <taxon>Pseudomonadati</taxon>
        <taxon>Pseudomonadota</taxon>
        <taxon>Gammaproteobacteria</taxon>
        <taxon>Chromatiales</taxon>
        <taxon>Ectothiorhodospiraceae</taxon>
        <taxon>Alkalilimnicola</taxon>
    </lineage>
</organism>
<evidence type="ECO:0000313" key="3">
    <source>
        <dbReference type="EMBL" id="RFA36152.1"/>
    </source>
</evidence>
<dbReference type="InterPro" id="IPR020556">
    <property type="entry name" value="Amidase_CS"/>
</dbReference>
<dbReference type="EMBL" id="NFZW01000010">
    <property type="protein sequence ID" value="RFA36152.1"/>
    <property type="molecule type" value="Genomic_DNA"/>
</dbReference>
<dbReference type="PANTHER" id="PTHR11895">
    <property type="entry name" value="TRANSAMIDASE"/>
    <property type="match status" value="1"/>
</dbReference>
<evidence type="ECO:0000313" key="4">
    <source>
        <dbReference type="Proteomes" id="UP000256763"/>
    </source>
</evidence>
<dbReference type="GO" id="GO:0003824">
    <property type="term" value="F:catalytic activity"/>
    <property type="evidence" value="ECO:0007669"/>
    <property type="project" value="InterPro"/>
</dbReference>
<dbReference type="Pfam" id="PF01425">
    <property type="entry name" value="Amidase"/>
    <property type="match status" value="1"/>
</dbReference>
<keyword evidence="4" id="KW-1185">Reference proteome</keyword>
<dbReference type="RefSeq" id="WP_116302300.1">
    <property type="nucleotide sequence ID" value="NZ_NFZW01000010.1"/>
</dbReference>
<dbReference type="Gene3D" id="3.90.1300.10">
    <property type="entry name" value="Amidase signature (AS) domain"/>
    <property type="match status" value="1"/>
</dbReference>
<dbReference type="InterPro" id="IPR000120">
    <property type="entry name" value="Amidase"/>
</dbReference>
<dbReference type="PROSITE" id="PS00571">
    <property type="entry name" value="AMIDASES"/>
    <property type="match status" value="1"/>
</dbReference>
<evidence type="ECO:0000256" key="1">
    <source>
        <dbReference type="ARBA" id="ARBA00009199"/>
    </source>
</evidence>
<sequence>MIFEEYRKLDAISMAELINTGQVSAEALLEIAIQRAEAVDGQLNALTHPLYEHAREQLAGGTTGPLAGVPMLVKDLFQEIAGAPHYRGSQALLEADIRATEDAVLVRRWKAAGLVPFGRTNTPEFGVKSITEPEAFGPSRNPWNLKHTPGGSSGGSAAMVAAGVVPVAGGNDGGGSIRIPAACCGLFGLKPGRGRTPWGPTLSELMHGMVTNHVLTRSVRDSALILDLTHGPEPGSLFHIAPPKRSYLEAARTPPGKLVVGFSTTSPLGTPVASEAIQAVEDAATLLDDLGHEVEEAQPAMEMKQMCMDWLYIWFGQCAAIIEETKLETGADRTGFESDTLAMAAVGRALTVEKYEHCLSQAQAYMLALDSFLDRYDFWLTPTLAQPPSVIGEHKTPAWLEKLIRASLRIGMAKIIVKSGQIERVALQHFAATPFTQLANMTGVPAMSVPLYWCDNGLPLGVQFVGGHGDEGKLLSLAGQLEQARPWFDKLPSLGTAG</sequence>
<reference evidence="4" key="1">
    <citation type="submission" date="2017-05" db="EMBL/GenBank/DDBJ databases">
        <authorList>
            <person name="Sharma S."/>
            <person name="Sidhu C."/>
            <person name="Pinnaka A.K."/>
        </authorList>
    </citation>
    <scope>NUCLEOTIDE SEQUENCE [LARGE SCALE GENOMIC DNA]</scope>
    <source>
        <strain evidence="4">AK93</strain>
    </source>
</reference>
<protein>
    <submittedName>
        <fullName evidence="3">Amidase</fullName>
    </submittedName>
</protein>